<sequence>MGWASTEARKNRDFSMSQRRSGLPDRQDKSFPAKSYDRLEPKR</sequence>
<dbReference type="EMBL" id="KT944070">
    <property type="protein sequence ID" value="ALU64370.1"/>
    <property type="molecule type" value="Genomic_DNA"/>
</dbReference>
<evidence type="ECO:0000313" key="2">
    <source>
        <dbReference type="EMBL" id="ALU64370.1"/>
    </source>
</evidence>
<reference evidence="2" key="1">
    <citation type="submission" date="2015-10" db="EMBL/GenBank/DDBJ databases">
        <title>Comparative analysis of sym-gene organization in Rhizobium leguminosarum bv. viciae strains, isolated from different host plants and demonstrating clear differences in symbiotic specificity.</title>
        <authorList>
            <person name="Chirak E.R."/>
            <person name="Kimeklis A.K."/>
            <person name="Andronov E.E."/>
        </authorList>
    </citation>
    <scope>NUCLEOTIDE SEQUENCE</scope>
    <source>
        <strain evidence="2">Vaf12</strain>
    </source>
</reference>
<feature type="compositionally biased region" description="Basic and acidic residues" evidence="1">
    <location>
        <begin position="22"/>
        <end position="43"/>
    </location>
</feature>
<feature type="region of interest" description="Disordered" evidence="1">
    <location>
        <begin position="1"/>
        <end position="43"/>
    </location>
</feature>
<protein>
    <submittedName>
        <fullName evidence="2">Uncharacterized protein</fullName>
    </submittedName>
</protein>
<accession>A0A0U2QRF3</accession>
<dbReference type="AlphaFoldDB" id="A0A0U2QRF3"/>
<proteinExistence type="predicted"/>
<name>A0A0U2QRF3_RHILV</name>
<evidence type="ECO:0000256" key="1">
    <source>
        <dbReference type="SAM" id="MobiDB-lite"/>
    </source>
</evidence>
<organism evidence="2">
    <name type="scientific">Rhizobium leguminosarum bv. viciae</name>
    <dbReference type="NCBI Taxonomy" id="387"/>
    <lineage>
        <taxon>Bacteria</taxon>
        <taxon>Pseudomonadati</taxon>
        <taxon>Pseudomonadota</taxon>
        <taxon>Alphaproteobacteria</taxon>
        <taxon>Hyphomicrobiales</taxon>
        <taxon>Rhizobiaceae</taxon>
        <taxon>Rhizobium/Agrobacterium group</taxon>
        <taxon>Rhizobium</taxon>
    </lineage>
</organism>